<feature type="domain" description="Integrase catalytic" evidence="1">
    <location>
        <begin position="435"/>
        <end position="627"/>
    </location>
</feature>
<dbReference type="Pfam" id="PF05380">
    <property type="entry name" value="Peptidase_A17"/>
    <property type="match status" value="1"/>
</dbReference>
<dbReference type="Gene3D" id="3.30.420.10">
    <property type="entry name" value="Ribonuclease H-like superfamily/Ribonuclease H"/>
    <property type="match status" value="1"/>
</dbReference>
<protein>
    <recommendedName>
        <fullName evidence="1">Integrase catalytic domain-containing protein</fullName>
    </recommendedName>
</protein>
<dbReference type="InterPro" id="IPR041588">
    <property type="entry name" value="Integrase_H2C2"/>
</dbReference>
<gene>
    <name evidence="2" type="ORF">TKK_012137</name>
</gene>
<sequence>MFMQRLWPLGLSWDDILPASLQELWQSLIGDLRRLPELHFRRWIGLSPSANAIVEIHGFADASQVAYGAVVYLRVISNLIDFRCTLLASKTRVAPLKQVSLPRLEFCAVLMLLCLVKRIVSSMSLEDLPIHLWSDSTVTLLWIRGHPAQWKTYVANRVSEIQTTLPGASWHHIAGTQNPADLASRGAPVGALCAPSLWMDGRECLSSSCEPWPRHEIAEVPETDLERRAVSVHTTGRIEEDELLLRFSTLTKLLRVTARCLQFVDRIRIKRKRITRPRPSRQEITELTPIQIDSALKRWISYVQGLHFARDIGALRRKADLPRNSLLLRFNPYIDHENLLRIGGRLQNSNLSLDERSPYVLPHNSFLSLLLARDAHSRSLHGGTQMTLSRLRRRFWILRGRQLVKSVVHRCLRCWRFQSTPATQLMGDLPVVRVQQCRPFMHTGLDYAGPIHLKCSRGRGSKTFKGYIAIFVCLLTRAVYLDVASGYSAADFLLVYRRFVSRRGICATLYSDCGTNFVGASRELKRLFNQAQPRQRNIAHLLANEGTEWKFNPPGAPHFGGIWEAAVKSTKHHLKRVIGEAVLTFEEFSTLLAQIEACLNSRPLQPLTDDPSDLTPLTPAHFFLGTSLSTLPEPSTLDVPISRLSRMQLLRNMYEQFWSRWSTEYLQSLQLRPKWQRKDVQIEVDRLCVIRSELMPPCKWLLARIIEVFPGKDGLIRVVRLKTANSVLMRPVAKISVLPLEENYSRKIGEGGRNVRVYCSNVKAVTAECKH</sequence>
<dbReference type="InterPro" id="IPR001584">
    <property type="entry name" value="Integrase_cat-core"/>
</dbReference>
<comment type="caution">
    <text evidence="2">The sequence shown here is derived from an EMBL/GenBank/DDBJ whole genome shotgun (WGS) entry which is preliminary data.</text>
</comment>
<dbReference type="AlphaFoldDB" id="A0ABD2WK25"/>
<keyword evidence="3" id="KW-1185">Reference proteome</keyword>
<dbReference type="Proteomes" id="UP001627154">
    <property type="component" value="Unassembled WGS sequence"/>
</dbReference>
<dbReference type="InterPro" id="IPR008042">
    <property type="entry name" value="Retrotrans_Pao"/>
</dbReference>
<dbReference type="SUPFAM" id="SSF53098">
    <property type="entry name" value="Ribonuclease H-like"/>
    <property type="match status" value="1"/>
</dbReference>
<dbReference type="InterPro" id="IPR036397">
    <property type="entry name" value="RNaseH_sf"/>
</dbReference>
<proteinExistence type="predicted"/>
<dbReference type="Pfam" id="PF17921">
    <property type="entry name" value="Integrase_H2C2"/>
    <property type="match status" value="1"/>
</dbReference>
<dbReference type="Gene3D" id="1.10.340.70">
    <property type="match status" value="1"/>
</dbReference>
<reference evidence="2 3" key="1">
    <citation type="journal article" date="2024" name="bioRxiv">
        <title>A reference genome for Trichogramma kaykai: A tiny desert-dwelling parasitoid wasp with competing sex-ratio distorters.</title>
        <authorList>
            <person name="Culotta J."/>
            <person name="Lindsey A.R."/>
        </authorList>
    </citation>
    <scope>NUCLEOTIDE SEQUENCE [LARGE SCALE GENOMIC DNA]</scope>
    <source>
        <strain evidence="2 3">KSX58</strain>
    </source>
</reference>
<dbReference type="PANTHER" id="PTHR47331">
    <property type="entry name" value="PHD-TYPE DOMAIN-CONTAINING PROTEIN"/>
    <property type="match status" value="1"/>
</dbReference>
<evidence type="ECO:0000313" key="2">
    <source>
        <dbReference type="EMBL" id="KAL3393458.1"/>
    </source>
</evidence>
<dbReference type="InterPro" id="IPR040676">
    <property type="entry name" value="DUF5641"/>
</dbReference>
<evidence type="ECO:0000259" key="1">
    <source>
        <dbReference type="PROSITE" id="PS50994"/>
    </source>
</evidence>
<dbReference type="InterPro" id="IPR012337">
    <property type="entry name" value="RNaseH-like_sf"/>
</dbReference>
<dbReference type="EMBL" id="JBJJXI010000097">
    <property type="protein sequence ID" value="KAL3393458.1"/>
    <property type="molecule type" value="Genomic_DNA"/>
</dbReference>
<dbReference type="Pfam" id="PF18701">
    <property type="entry name" value="DUF5641"/>
    <property type="match status" value="1"/>
</dbReference>
<organism evidence="2 3">
    <name type="scientific">Trichogramma kaykai</name>
    <dbReference type="NCBI Taxonomy" id="54128"/>
    <lineage>
        <taxon>Eukaryota</taxon>
        <taxon>Metazoa</taxon>
        <taxon>Ecdysozoa</taxon>
        <taxon>Arthropoda</taxon>
        <taxon>Hexapoda</taxon>
        <taxon>Insecta</taxon>
        <taxon>Pterygota</taxon>
        <taxon>Neoptera</taxon>
        <taxon>Endopterygota</taxon>
        <taxon>Hymenoptera</taxon>
        <taxon>Apocrita</taxon>
        <taxon>Proctotrupomorpha</taxon>
        <taxon>Chalcidoidea</taxon>
        <taxon>Trichogrammatidae</taxon>
        <taxon>Trichogramma</taxon>
    </lineage>
</organism>
<accession>A0ABD2WK25</accession>
<evidence type="ECO:0000313" key="3">
    <source>
        <dbReference type="Proteomes" id="UP001627154"/>
    </source>
</evidence>
<dbReference type="PROSITE" id="PS50994">
    <property type="entry name" value="INTEGRASE"/>
    <property type="match status" value="1"/>
</dbReference>
<name>A0ABD2WK25_9HYME</name>